<dbReference type="InterPro" id="IPR050109">
    <property type="entry name" value="HTH-type_TetR-like_transc_reg"/>
</dbReference>
<dbReference type="AlphaFoldDB" id="A0A8J2TZW3"/>
<organism evidence="6 7">
    <name type="scientific">Sediminivirga luteola</name>
    <dbReference type="NCBI Taxonomy" id="1774748"/>
    <lineage>
        <taxon>Bacteria</taxon>
        <taxon>Bacillati</taxon>
        <taxon>Actinomycetota</taxon>
        <taxon>Actinomycetes</taxon>
        <taxon>Micrococcales</taxon>
        <taxon>Brevibacteriaceae</taxon>
        <taxon>Sediminivirga</taxon>
    </lineage>
</organism>
<evidence type="ECO:0000256" key="2">
    <source>
        <dbReference type="ARBA" id="ARBA00023125"/>
    </source>
</evidence>
<dbReference type="GO" id="GO:0000976">
    <property type="term" value="F:transcription cis-regulatory region binding"/>
    <property type="evidence" value="ECO:0007669"/>
    <property type="project" value="TreeGrafter"/>
</dbReference>
<gene>
    <name evidence="6" type="ORF">GCM10011333_26330</name>
</gene>
<dbReference type="Proteomes" id="UP000616114">
    <property type="component" value="Unassembled WGS sequence"/>
</dbReference>
<name>A0A8J2TZW3_9MICO</name>
<evidence type="ECO:0000256" key="3">
    <source>
        <dbReference type="ARBA" id="ARBA00023163"/>
    </source>
</evidence>
<proteinExistence type="predicted"/>
<dbReference type="RefSeq" id="WP_188551356.1">
    <property type="nucleotide sequence ID" value="NZ_BMFY01000012.1"/>
</dbReference>
<dbReference type="PANTHER" id="PTHR30055:SF234">
    <property type="entry name" value="HTH-TYPE TRANSCRIPTIONAL REGULATOR BETI"/>
    <property type="match status" value="1"/>
</dbReference>
<evidence type="ECO:0000259" key="5">
    <source>
        <dbReference type="PROSITE" id="PS50977"/>
    </source>
</evidence>
<accession>A0A8J2TZW3</accession>
<dbReference type="PROSITE" id="PS50977">
    <property type="entry name" value="HTH_TETR_2"/>
    <property type="match status" value="1"/>
</dbReference>
<reference evidence="6" key="1">
    <citation type="journal article" date="2014" name="Int. J. Syst. Evol. Microbiol.">
        <title>Complete genome sequence of Corynebacterium casei LMG S-19264T (=DSM 44701T), isolated from a smear-ripened cheese.</title>
        <authorList>
            <consortium name="US DOE Joint Genome Institute (JGI-PGF)"/>
            <person name="Walter F."/>
            <person name="Albersmeier A."/>
            <person name="Kalinowski J."/>
            <person name="Ruckert C."/>
        </authorList>
    </citation>
    <scope>NUCLEOTIDE SEQUENCE</scope>
    <source>
        <strain evidence="6">CGMCC 1.12785</strain>
    </source>
</reference>
<keyword evidence="7" id="KW-1185">Reference proteome</keyword>
<sequence length="212" mass="23978">MSAREASKRERTVRIQQAAERLLRTRSIEDVTTREVAEEAGVGEATLFRYIGSKHELLFMVYGNRMDELLSAIEQHDAMTAIAAASAPKTGEHYLDRILNAYRTRCDFYLENPENAAIYLRAGFDTKNPGRGRNLAQGDRSIRLTTAILTDGQAEGVLDSRVEPRLVAQNCHAIYMHEIDRTPTRGYAPDTIWDRVRPRLHAQLDLLVIGRP</sequence>
<dbReference type="PANTHER" id="PTHR30055">
    <property type="entry name" value="HTH-TYPE TRANSCRIPTIONAL REGULATOR RUTR"/>
    <property type="match status" value="1"/>
</dbReference>
<dbReference type="SUPFAM" id="SSF46689">
    <property type="entry name" value="Homeodomain-like"/>
    <property type="match status" value="1"/>
</dbReference>
<comment type="caution">
    <text evidence="6">The sequence shown here is derived from an EMBL/GenBank/DDBJ whole genome shotgun (WGS) entry which is preliminary data.</text>
</comment>
<feature type="DNA-binding region" description="H-T-H motif" evidence="4">
    <location>
        <begin position="32"/>
        <end position="51"/>
    </location>
</feature>
<dbReference type="Pfam" id="PF00440">
    <property type="entry name" value="TetR_N"/>
    <property type="match status" value="1"/>
</dbReference>
<dbReference type="EMBL" id="BMFY01000012">
    <property type="protein sequence ID" value="GGA22032.1"/>
    <property type="molecule type" value="Genomic_DNA"/>
</dbReference>
<evidence type="ECO:0000313" key="7">
    <source>
        <dbReference type="Proteomes" id="UP000616114"/>
    </source>
</evidence>
<dbReference type="Gene3D" id="1.10.357.10">
    <property type="entry name" value="Tetracycline Repressor, domain 2"/>
    <property type="match status" value="1"/>
</dbReference>
<dbReference type="InterPro" id="IPR001647">
    <property type="entry name" value="HTH_TetR"/>
</dbReference>
<dbReference type="GO" id="GO:0003700">
    <property type="term" value="F:DNA-binding transcription factor activity"/>
    <property type="evidence" value="ECO:0007669"/>
    <property type="project" value="TreeGrafter"/>
</dbReference>
<keyword evidence="2 4" id="KW-0238">DNA-binding</keyword>
<evidence type="ECO:0000256" key="4">
    <source>
        <dbReference type="PROSITE-ProRule" id="PRU00335"/>
    </source>
</evidence>
<dbReference type="InterPro" id="IPR036271">
    <property type="entry name" value="Tet_transcr_reg_TetR-rel_C_sf"/>
</dbReference>
<reference evidence="6" key="2">
    <citation type="submission" date="2020-09" db="EMBL/GenBank/DDBJ databases">
        <authorList>
            <person name="Sun Q."/>
            <person name="Zhou Y."/>
        </authorList>
    </citation>
    <scope>NUCLEOTIDE SEQUENCE</scope>
    <source>
        <strain evidence="6">CGMCC 1.12785</strain>
    </source>
</reference>
<keyword evidence="1" id="KW-0805">Transcription regulation</keyword>
<dbReference type="SUPFAM" id="SSF48498">
    <property type="entry name" value="Tetracyclin repressor-like, C-terminal domain"/>
    <property type="match status" value="1"/>
</dbReference>
<evidence type="ECO:0000256" key="1">
    <source>
        <dbReference type="ARBA" id="ARBA00023015"/>
    </source>
</evidence>
<feature type="domain" description="HTH tetR-type" evidence="5">
    <location>
        <begin position="9"/>
        <end position="69"/>
    </location>
</feature>
<evidence type="ECO:0000313" key="6">
    <source>
        <dbReference type="EMBL" id="GGA22032.1"/>
    </source>
</evidence>
<dbReference type="PRINTS" id="PR00455">
    <property type="entry name" value="HTHTETR"/>
</dbReference>
<keyword evidence="3" id="KW-0804">Transcription</keyword>
<dbReference type="InterPro" id="IPR009057">
    <property type="entry name" value="Homeodomain-like_sf"/>
</dbReference>
<protein>
    <recommendedName>
        <fullName evidence="5">HTH tetR-type domain-containing protein</fullName>
    </recommendedName>
</protein>